<comment type="caution">
    <text evidence="2">The sequence shown here is derived from an EMBL/GenBank/DDBJ whole genome shotgun (WGS) entry which is preliminary data.</text>
</comment>
<dbReference type="AlphaFoldDB" id="A0A1R1PGB6"/>
<gene>
    <name evidence="2" type="ORF">AX774_g6557</name>
</gene>
<accession>A0A1R1PGB6</accession>
<feature type="chain" id="PRO_5013203985" evidence="1">
    <location>
        <begin position="24"/>
        <end position="130"/>
    </location>
</feature>
<proteinExistence type="predicted"/>
<reference evidence="3" key="1">
    <citation type="submission" date="2017-01" db="EMBL/GenBank/DDBJ databases">
        <authorList>
            <person name="Wang Y."/>
            <person name="White M."/>
            <person name="Kvist S."/>
            <person name="Moncalvo J.-M."/>
        </authorList>
    </citation>
    <scope>NUCLEOTIDE SEQUENCE [LARGE SCALE GENOMIC DNA]</scope>
    <source>
        <strain evidence="3">COL-18-3</strain>
    </source>
</reference>
<evidence type="ECO:0000256" key="1">
    <source>
        <dbReference type="SAM" id="SignalP"/>
    </source>
</evidence>
<dbReference type="Proteomes" id="UP000188320">
    <property type="component" value="Unassembled WGS sequence"/>
</dbReference>
<organism evidence="2 3">
    <name type="scientific">Zancudomyces culisetae</name>
    <name type="common">Gut fungus</name>
    <name type="synonym">Smittium culisetae</name>
    <dbReference type="NCBI Taxonomy" id="1213189"/>
    <lineage>
        <taxon>Eukaryota</taxon>
        <taxon>Fungi</taxon>
        <taxon>Fungi incertae sedis</taxon>
        <taxon>Zoopagomycota</taxon>
        <taxon>Kickxellomycotina</taxon>
        <taxon>Harpellomycetes</taxon>
        <taxon>Harpellales</taxon>
        <taxon>Legeriomycetaceae</taxon>
        <taxon>Zancudomyces</taxon>
    </lineage>
</organism>
<name>A0A1R1PGB6_ZANCU</name>
<protein>
    <submittedName>
        <fullName evidence="2">Uncharacterized protein</fullName>
    </submittedName>
</protein>
<feature type="signal peptide" evidence="1">
    <location>
        <begin position="1"/>
        <end position="23"/>
    </location>
</feature>
<keyword evidence="3" id="KW-1185">Reference proteome</keyword>
<dbReference type="EMBL" id="LSSK01001328">
    <property type="protein sequence ID" value="OMH80016.1"/>
    <property type="molecule type" value="Genomic_DNA"/>
</dbReference>
<evidence type="ECO:0000313" key="2">
    <source>
        <dbReference type="EMBL" id="OMH80016.1"/>
    </source>
</evidence>
<keyword evidence="1" id="KW-0732">Signal</keyword>
<sequence>MRVSSYTLAIQLLSATQTLLVSGHCGCNSMSSRPTLQATIYSAIDHSGSVINNFQMRKHKCYNINQGGSGRFLNPTDKSGGLLMCRERNCSGVCTVNTDFITQGVWNFPQDLKSGPLSIRWVSTGKVPNE</sequence>
<evidence type="ECO:0000313" key="3">
    <source>
        <dbReference type="Proteomes" id="UP000188320"/>
    </source>
</evidence>